<reference evidence="3" key="1">
    <citation type="submission" date="2007-10" db="EMBL/GenBank/DDBJ databases">
        <title>Complete genome of Alkaliphilus oremlandii OhILAs.</title>
        <authorList>
            <person name="Copeland A."/>
            <person name="Lucas S."/>
            <person name="Lapidus A."/>
            <person name="Barry K."/>
            <person name="Detter J.C."/>
            <person name="Glavina del Rio T."/>
            <person name="Hammon N."/>
            <person name="Israni S."/>
            <person name="Dalin E."/>
            <person name="Tice H."/>
            <person name="Pitluck S."/>
            <person name="Chain P."/>
            <person name="Malfatti S."/>
            <person name="Shin M."/>
            <person name="Vergez L."/>
            <person name="Schmutz J."/>
            <person name="Larimer F."/>
            <person name="Land M."/>
            <person name="Hauser L."/>
            <person name="Kyrpides N."/>
            <person name="Mikhailova N."/>
            <person name="Stolz J.F."/>
            <person name="Dawson A."/>
            <person name="Fisher E."/>
            <person name="Crable B."/>
            <person name="Perera E."/>
            <person name="Lisak J."/>
            <person name="Ranganathan M."/>
            <person name="Basu P."/>
            <person name="Richardson P."/>
        </authorList>
    </citation>
    <scope>NUCLEOTIDE SEQUENCE [LARGE SCALE GENOMIC DNA]</scope>
    <source>
        <strain evidence="3">OhILAs</strain>
    </source>
</reference>
<dbReference type="KEGG" id="aoe:Clos_2069"/>
<dbReference type="STRING" id="350688.Clos_2069"/>
<keyword evidence="3" id="KW-1185">Reference proteome</keyword>
<evidence type="ECO:0000256" key="1">
    <source>
        <dbReference type="SAM" id="Phobius"/>
    </source>
</evidence>
<sequence length="192" mass="22676">MSTYTIIILALIGSAAMIYLVFTLLKTRFFNKHFDIYIQESYNLDDLFPIKLNGKIIPKADFLDVPYEELQIQVDTKTIRGTISNNIISIELIRPMDRKKAVFLIKAYYTKTVRPYIKEAVKNKKEYIVLRNLSKKQQPNLKKIACNTCKHRVQCQITFTECHYEREDRDKILDRGIVVNSKKNYELDTWKK</sequence>
<keyword evidence="1" id="KW-0472">Membrane</keyword>
<feature type="transmembrane region" description="Helical" evidence="1">
    <location>
        <begin position="6"/>
        <end position="25"/>
    </location>
</feature>
<dbReference type="OrthoDB" id="1955062at2"/>
<evidence type="ECO:0000313" key="2">
    <source>
        <dbReference type="EMBL" id="ABW19605.1"/>
    </source>
</evidence>
<dbReference type="EMBL" id="CP000853">
    <property type="protein sequence ID" value="ABW19605.1"/>
    <property type="molecule type" value="Genomic_DNA"/>
</dbReference>
<dbReference type="RefSeq" id="WP_012159914.1">
    <property type="nucleotide sequence ID" value="NC_009922.1"/>
</dbReference>
<organism evidence="2 3">
    <name type="scientific">Alkaliphilus oremlandii (strain OhILAs)</name>
    <name type="common">Clostridium oremlandii (strain OhILAs)</name>
    <dbReference type="NCBI Taxonomy" id="350688"/>
    <lineage>
        <taxon>Bacteria</taxon>
        <taxon>Bacillati</taxon>
        <taxon>Bacillota</taxon>
        <taxon>Clostridia</taxon>
        <taxon>Peptostreptococcales</taxon>
        <taxon>Natronincolaceae</taxon>
        <taxon>Alkaliphilus</taxon>
    </lineage>
</organism>
<dbReference type="HOGENOM" id="CLU_1412563_0_0_9"/>
<accession>A8MIH3</accession>
<protein>
    <submittedName>
        <fullName evidence="2">Uncharacterized protein</fullName>
    </submittedName>
</protein>
<keyword evidence="1" id="KW-1133">Transmembrane helix</keyword>
<dbReference type="Proteomes" id="UP000000269">
    <property type="component" value="Chromosome"/>
</dbReference>
<dbReference type="AlphaFoldDB" id="A8MIH3"/>
<proteinExistence type="predicted"/>
<evidence type="ECO:0000313" key="3">
    <source>
        <dbReference type="Proteomes" id="UP000000269"/>
    </source>
</evidence>
<gene>
    <name evidence="2" type="ordered locus">Clos_2069</name>
</gene>
<keyword evidence="1" id="KW-0812">Transmembrane</keyword>
<name>A8MIH3_ALKOO</name>